<dbReference type="UniPathway" id="UPA00214"/>
<dbReference type="AlphaFoldDB" id="A0A0F9YWX2"/>
<evidence type="ECO:0000313" key="12">
    <source>
        <dbReference type="EMBL" id="KKP30936.1"/>
    </source>
</evidence>
<evidence type="ECO:0000256" key="2">
    <source>
        <dbReference type="ARBA" id="ARBA00001911"/>
    </source>
</evidence>
<evidence type="ECO:0000256" key="9">
    <source>
        <dbReference type="ARBA" id="ARBA00023277"/>
    </source>
</evidence>
<name>A0A0F9YWX2_9BACT</name>
<organism evidence="12 13">
    <name type="scientific">Candidatus Woesebacteria bacterium GW2011_GWC2_31_9</name>
    <dbReference type="NCBI Taxonomy" id="1618586"/>
    <lineage>
        <taxon>Bacteria</taxon>
        <taxon>Candidatus Woeseibacteriota</taxon>
    </lineage>
</organism>
<feature type="domain" description="NAD-dependent epimerase/dehydratase" evidence="11">
    <location>
        <begin position="3"/>
        <end position="251"/>
    </location>
</feature>
<dbReference type="Proteomes" id="UP000034803">
    <property type="component" value="Unassembled WGS sequence"/>
</dbReference>
<dbReference type="PANTHER" id="PTHR43725">
    <property type="entry name" value="UDP-GLUCOSE 4-EPIMERASE"/>
    <property type="match status" value="1"/>
</dbReference>
<evidence type="ECO:0000256" key="3">
    <source>
        <dbReference type="ARBA" id="ARBA00004947"/>
    </source>
</evidence>
<dbReference type="Gene3D" id="3.40.50.720">
    <property type="entry name" value="NAD(P)-binding Rossmann-like Domain"/>
    <property type="match status" value="1"/>
</dbReference>
<comment type="subunit">
    <text evidence="10">Homodimer.</text>
</comment>
<evidence type="ECO:0000259" key="11">
    <source>
        <dbReference type="Pfam" id="PF01370"/>
    </source>
</evidence>
<evidence type="ECO:0000256" key="4">
    <source>
        <dbReference type="ARBA" id="ARBA00007637"/>
    </source>
</evidence>
<dbReference type="GO" id="GO:0003978">
    <property type="term" value="F:UDP-glucose 4-epimerase activity"/>
    <property type="evidence" value="ECO:0007669"/>
    <property type="project" value="UniProtKB-UniRule"/>
</dbReference>
<sequence length="327" mass="36648">MKILVTGGAGYIGSFMVRKLKSDGHEVMILDNLSCGHKEAVEGFDLKVIDLVTEKEKVFSLFQTEKFDAVVHMASFIQMGESFINPSKYYKNNVIGFLNLLDVMVESNCKKLVLSSSAGVYGNPIKLPVEETDPKNPLNPYGETKYVMERMLEDYDSAYGVKFISLRYFNAAGAALDGSIGEAHPEESHLIPNIIIKALKNEEVEIFGNDYETTDGTCIRDYVHVLDLVDAHALALKSLEEKNESNVYNMGIGRGYSNKEVIQEVERFGNLKVNVKFGPRREGDANALFASNTKIKKVLGWNPKYDLTKIIETAFAWHKLHPNGYQK</sequence>
<keyword evidence="7 10" id="KW-0520">NAD</keyword>
<protein>
    <recommendedName>
        <fullName evidence="6 10">UDP-glucose 4-epimerase</fullName>
        <ecNumber evidence="5 10">5.1.3.2</ecNumber>
    </recommendedName>
</protein>
<dbReference type="InterPro" id="IPR001509">
    <property type="entry name" value="Epimerase_deHydtase"/>
</dbReference>
<evidence type="ECO:0000256" key="7">
    <source>
        <dbReference type="ARBA" id="ARBA00023027"/>
    </source>
</evidence>
<keyword evidence="9 10" id="KW-0119">Carbohydrate metabolism</keyword>
<dbReference type="Gene3D" id="3.90.25.10">
    <property type="entry name" value="UDP-galactose 4-epimerase, domain 1"/>
    <property type="match status" value="1"/>
</dbReference>
<comment type="catalytic activity">
    <reaction evidence="1 10">
        <text>UDP-alpha-D-glucose = UDP-alpha-D-galactose</text>
        <dbReference type="Rhea" id="RHEA:22168"/>
        <dbReference type="ChEBI" id="CHEBI:58885"/>
        <dbReference type="ChEBI" id="CHEBI:66914"/>
        <dbReference type="EC" id="5.1.3.2"/>
    </reaction>
</comment>
<dbReference type="EC" id="5.1.3.2" evidence="5 10"/>
<dbReference type="CDD" id="cd05247">
    <property type="entry name" value="UDP_G4E_1_SDR_e"/>
    <property type="match status" value="1"/>
</dbReference>
<dbReference type="EMBL" id="LBOI01000020">
    <property type="protein sequence ID" value="KKP30936.1"/>
    <property type="molecule type" value="Genomic_DNA"/>
</dbReference>
<dbReference type="InterPro" id="IPR036291">
    <property type="entry name" value="NAD(P)-bd_dom_sf"/>
</dbReference>
<comment type="pathway">
    <text evidence="3 10">Carbohydrate metabolism; galactose metabolism.</text>
</comment>
<evidence type="ECO:0000313" key="13">
    <source>
        <dbReference type="Proteomes" id="UP000034803"/>
    </source>
</evidence>
<evidence type="ECO:0000256" key="5">
    <source>
        <dbReference type="ARBA" id="ARBA00013189"/>
    </source>
</evidence>
<proteinExistence type="inferred from homology"/>
<dbReference type="PATRIC" id="fig|1618586.3.peg.885"/>
<reference evidence="12 13" key="1">
    <citation type="journal article" date="2015" name="Nature">
        <title>rRNA introns, odd ribosomes, and small enigmatic genomes across a large radiation of phyla.</title>
        <authorList>
            <person name="Brown C.T."/>
            <person name="Hug L.A."/>
            <person name="Thomas B.C."/>
            <person name="Sharon I."/>
            <person name="Castelle C.J."/>
            <person name="Singh A."/>
            <person name="Wilkins M.J."/>
            <person name="Williams K.H."/>
            <person name="Banfield J.F."/>
        </authorList>
    </citation>
    <scope>NUCLEOTIDE SEQUENCE [LARGE SCALE GENOMIC DNA]</scope>
</reference>
<dbReference type="PANTHER" id="PTHR43725:SF53">
    <property type="entry name" value="UDP-ARABINOSE 4-EPIMERASE 1"/>
    <property type="match status" value="1"/>
</dbReference>
<comment type="cofactor">
    <cofactor evidence="2 10">
        <name>NAD(+)</name>
        <dbReference type="ChEBI" id="CHEBI:57540"/>
    </cofactor>
</comment>
<dbReference type="GO" id="GO:0033499">
    <property type="term" value="P:galactose catabolic process via UDP-galactose, Leloir pathway"/>
    <property type="evidence" value="ECO:0007669"/>
    <property type="project" value="TreeGrafter"/>
</dbReference>
<evidence type="ECO:0000256" key="8">
    <source>
        <dbReference type="ARBA" id="ARBA00023235"/>
    </source>
</evidence>
<evidence type="ECO:0000256" key="6">
    <source>
        <dbReference type="ARBA" id="ARBA00018569"/>
    </source>
</evidence>
<dbReference type="NCBIfam" id="TIGR01179">
    <property type="entry name" value="galE"/>
    <property type="match status" value="1"/>
</dbReference>
<comment type="similarity">
    <text evidence="4 10">Belongs to the NAD(P)-dependent epimerase/dehydratase family.</text>
</comment>
<dbReference type="InterPro" id="IPR005886">
    <property type="entry name" value="UDP_G4E"/>
</dbReference>
<comment type="caution">
    <text evidence="12">The sequence shown here is derived from an EMBL/GenBank/DDBJ whole genome shotgun (WGS) entry which is preliminary data.</text>
</comment>
<accession>A0A0F9YWX2</accession>
<gene>
    <name evidence="12" type="ORF">UR21_C0020G0031</name>
</gene>
<dbReference type="SUPFAM" id="SSF51735">
    <property type="entry name" value="NAD(P)-binding Rossmann-fold domains"/>
    <property type="match status" value="1"/>
</dbReference>
<dbReference type="Pfam" id="PF01370">
    <property type="entry name" value="Epimerase"/>
    <property type="match status" value="1"/>
</dbReference>
<keyword evidence="8 10" id="KW-0413">Isomerase</keyword>
<evidence type="ECO:0000256" key="10">
    <source>
        <dbReference type="RuleBase" id="RU366046"/>
    </source>
</evidence>
<evidence type="ECO:0000256" key="1">
    <source>
        <dbReference type="ARBA" id="ARBA00000083"/>
    </source>
</evidence>